<dbReference type="EMBL" id="BARW01006745">
    <property type="protein sequence ID" value="GAI80168.1"/>
    <property type="molecule type" value="Genomic_DNA"/>
</dbReference>
<sequence>MGKLPRKRYFMLDVNSMYAYMLKTYPYPVNLKSTGKSVSLDNLQVLLSQFCVLAEVDVDTPEPCYGLKLDGRLAFPIGQFRVTLTSVELQYGLERGYIKKVYQYAIYNRAYAFGEYVDFFQSKKVEFINKGESVYTYLCKIMLNSLYGKFGQAVEDWKSIGYDETRVYDYWTEWDVHERKLHTYRCLNHWVEEKVGSQEGYNSLVAIPSETTAYARMYLWNLIKQAGDDHVFYCDTDSMIVDKQGFDNLASEINPTDIGKLKLQDTSMKLVIHGLKDYVFGSKVVIKGIPKSAKKLSDNEYEVYQSLGIRTGLHKHEIDKVIWRKMVKHLNRVYKKGTITETGKVIPLVLGERSEL</sequence>
<keyword evidence="5" id="KW-0235">DNA replication</keyword>
<evidence type="ECO:0000256" key="2">
    <source>
        <dbReference type="ARBA" id="ARBA00012417"/>
    </source>
</evidence>
<reference evidence="10" key="1">
    <citation type="journal article" date="2014" name="Front. Microbiol.">
        <title>High frequency of phylogenetically diverse reductive dehalogenase-homologous genes in deep subseafloor sedimentary metagenomes.</title>
        <authorList>
            <person name="Kawai M."/>
            <person name="Futagami T."/>
            <person name="Toyoda A."/>
            <person name="Takaki Y."/>
            <person name="Nishi S."/>
            <person name="Hori S."/>
            <person name="Arai W."/>
            <person name="Tsubouchi T."/>
            <person name="Morono Y."/>
            <person name="Uchiyama I."/>
            <person name="Ito T."/>
            <person name="Fujiyama A."/>
            <person name="Inagaki F."/>
            <person name="Takami H."/>
        </authorList>
    </citation>
    <scope>NUCLEOTIDE SEQUENCE</scope>
    <source>
        <strain evidence="10">Expedition CK06-06</strain>
    </source>
</reference>
<evidence type="ECO:0000256" key="6">
    <source>
        <dbReference type="ARBA" id="ARBA00022932"/>
    </source>
</evidence>
<keyword evidence="6" id="KW-0239">DNA-directed DNA polymerase</keyword>
<accession>X1RHS8</accession>
<keyword evidence="7" id="KW-0238">DNA-binding</keyword>
<evidence type="ECO:0000256" key="3">
    <source>
        <dbReference type="ARBA" id="ARBA00022679"/>
    </source>
</evidence>
<dbReference type="GO" id="GO:0006260">
    <property type="term" value="P:DNA replication"/>
    <property type="evidence" value="ECO:0007669"/>
    <property type="project" value="UniProtKB-KW"/>
</dbReference>
<dbReference type="GO" id="GO:0003677">
    <property type="term" value="F:DNA binding"/>
    <property type="evidence" value="ECO:0007669"/>
    <property type="project" value="UniProtKB-KW"/>
</dbReference>
<protein>
    <recommendedName>
        <fullName evidence="2">DNA-directed DNA polymerase</fullName>
        <ecNumber evidence="2">2.7.7.7</ecNumber>
    </recommendedName>
</protein>
<evidence type="ECO:0000259" key="9">
    <source>
        <dbReference type="Pfam" id="PF03175"/>
    </source>
</evidence>
<comment type="catalytic activity">
    <reaction evidence="8">
        <text>DNA(n) + a 2'-deoxyribonucleoside 5'-triphosphate = DNA(n+1) + diphosphate</text>
        <dbReference type="Rhea" id="RHEA:22508"/>
        <dbReference type="Rhea" id="RHEA-COMP:17339"/>
        <dbReference type="Rhea" id="RHEA-COMP:17340"/>
        <dbReference type="ChEBI" id="CHEBI:33019"/>
        <dbReference type="ChEBI" id="CHEBI:61560"/>
        <dbReference type="ChEBI" id="CHEBI:173112"/>
        <dbReference type="EC" id="2.7.7.7"/>
    </reaction>
</comment>
<dbReference type="InterPro" id="IPR023211">
    <property type="entry name" value="DNA_pol_palm_dom_sf"/>
</dbReference>
<feature type="domain" description="DNA-directed DNA polymerase family B mitochondria/virus" evidence="9">
    <location>
        <begin position="7"/>
        <end position="223"/>
    </location>
</feature>
<dbReference type="InterPro" id="IPR043502">
    <property type="entry name" value="DNA/RNA_pol_sf"/>
</dbReference>
<evidence type="ECO:0000256" key="7">
    <source>
        <dbReference type="ARBA" id="ARBA00023125"/>
    </source>
</evidence>
<gene>
    <name evidence="10" type="ORF">S12H4_14164</name>
</gene>
<dbReference type="Pfam" id="PF03175">
    <property type="entry name" value="DNA_pol_B_2"/>
    <property type="match status" value="1"/>
</dbReference>
<dbReference type="InterPro" id="IPR004868">
    <property type="entry name" value="DNA-dir_DNA_pol_B_mt/vir"/>
</dbReference>
<dbReference type="GO" id="GO:0003887">
    <property type="term" value="F:DNA-directed DNA polymerase activity"/>
    <property type="evidence" value="ECO:0007669"/>
    <property type="project" value="UniProtKB-KW"/>
</dbReference>
<evidence type="ECO:0000256" key="1">
    <source>
        <dbReference type="ARBA" id="ARBA00005755"/>
    </source>
</evidence>
<evidence type="ECO:0000256" key="8">
    <source>
        <dbReference type="ARBA" id="ARBA00049244"/>
    </source>
</evidence>
<dbReference type="EC" id="2.7.7.7" evidence="2"/>
<name>X1RHS8_9ZZZZ</name>
<dbReference type="SUPFAM" id="SSF56672">
    <property type="entry name" value="DNA/RNA polymerases"/>
    <property type="match status" value="1"/>
</dbReference>
<organism evidence="10">
    <name type="scientific">marine sediment metagenome</name>
    <dbReference type="NCBI Taxonomy" id="412755"/>
    <lineage>
        <taxon>unclassified sequences</taxon>
        <taxon>metagenomes</taxon>
        <taxon>ecological metagenomes</taxon>
    </lineage>
</organism>
<comment type="caution">
    <text evidence="10">The sequence shown here is derived from an EMBL/GenBank/DDBJ whole genome shotgun (WGS) entry which is preliminary data.</text>
</comment>
<dbReference type="PANTHER" id="PTHR33568:SF3">
    <property type="entry name" value="DNA-DIRECTED DNA POLYMERASE"/>
    <property type="match status" value="1"/>
</dbReference>
<evidence type="ECO:0000256" key="4">
    <source>
        <dbReference type="ARBA" id="ARBA00022695"/>
    </source>
</evidence>
<keyword evidence="3" id="KW-0808">Transferase</keyword>
<evidence type="ECO:0000256" key="5">
    <source>
        <dbReference type="ARBA" id="ARBA00022705"/>
    </source>
</evidence>
<dbReference type="Gene3D" id="1.10.287.690">
    <property type="entry name" value="Helix hairpin bin"/>
    <property type="match status" value="1"/>
</dbReference>
<comment type="similarity">
    <text evidence="1">Belongs to the DNA polymerase type-B family.</text>
</comment>
<dbReference type="GO" id="GO:0000166">
    <property type="term" value="F:nucleotide binding"/>
    <property type="evidence" value="ECO:0007669"/>
    <property type="project" value="InterPro"/>
</dbReference>
<dbReference type="AlphaFoldDB" id="X1RHS8"/>
<keyword evidence="4" id="KW-0548">Nucleotidyltransferase</keyword>
<dbReference type="Gene3D" id="3.90.1600.10">
    <property type="entry name" value="Palm domain of DNA polymerase"/>
    <property type="match status" value="1"/>
</dbReference>
<proteinExistence type="inferred from homology"/>
<dbReference type="PANTHER" id="PTHR33568">
    <property type="entry name" value="DNA POLYMERASE"/>
    <property type="match status" value="1"/>
</dbReference>
<evidence type="ECO:0000313" key="10">
    <source>
        <dbReference type="EMBL" id="GAI80168.1"/>
    </source>
</evidence>